<dbReference type="Gene3D" id="2.60.40.10">
    <property type="entry name" value="Immunoglobulins"/>
    <property type="match status" value="1"/>
</dbReference>
<sequence>MLSASAGAAPTQTDWEAGAYRGAVDVVESNGANNQDSLQGVVFDDTNKNSVLDGNERGLNGAEVSNGRKIATTDAKGSYELPAFENMTVFVTQPRGYQVPIDENNVAQFFYNYLPEGSPQLTYGGIAPTGQLPQAVNFPLTASKLTQSPEQHCAIGADIQTYNQKEVEFARNGVFTDLAARQDYAGCGALFIGDLVGDDLSVFDQTRELTSMLNGPARFLPGVLTLDIKNMLVTERFTTRGGDGSDQMVLSLNTSKYRAWYAENITKPRSSAEELENPLEVSRDEPAEQAWLTTNFWMGSTGSTVEAAIDGGGPVVASRTQQLRGEDPLIGAEYSDPVAIMEQFVHGGGLADRSMHLWRLALPADLEVGEHTAKVTSTDVHGRKFTETLVFEVTK</sequence>
<reference evidence="3 4" key="1">
    <citation type="submission" date="2019-07" db="EMBL/GenBank/DDBJ databases">
        <title>Analysis of the biochemical properties, biological activity and biotechnological potential of siderophores and biosurfactants produced by Antarctic psychrotolerant bacteria.</title>
        <authorList>
            <person name="Styczynski M."/>
            <person name="Krucon T."/>
            <person name="Decewicz P."/>
            <person name="Dziewit L."/>
        </authorList>
    </citation>
    <scope>NUCLEOTIDE SEQUENCE [LARGE SCALE GENOMIC DNA]</scope>
    <source>
        <strain evidence="3 4">ANT_H27</strain>
    </source>
</reference>
<dbReference type="EMBL" id="VOBL01000007">
    <property type="protein sequence ID" value="KAA0977456.1"/>
    <property type="molecule type" value="Genomic_DNA"/>
</dbReference>
<accession>A0A5B0EFL8</accession>
<dbReference type="AlphaFoldDB" id="A0A5B0EFL8"/>
<dbReference type="SUPFAM" id="SSF117074">
    <property type="entry name" value="Hypothetical protein PA1324"/>
    <property type="match status" value="1"/>
</dbReference>
<dbReference type="Proteomes" id="UP000323856">
    <property type="component" value="Unassembled WGS sequence"/>
</dbReference>
<evidence type="ECO:0000259" key="1">
    <source>
        <dbReference type="Pfam" id="PF16370"/>
    </source>
</evidence>
<dbReference type="Pfam" id="PF16370">
    <property type="entry name" value="MetallophosC"/>
    <property type="match status" value="1"/>
</dbReference>
<comment type="caution">
    <text evidence="3">The sequence shown here is derived from an EMBL/GenBank/DDBJ whole genome shotgun (WGS) entry which is preliminary data.</text>
</comment>
<name>A0A5B0EFL8_9MICC</name>
<dbReference type="OrthoDB" id="9804511at2"/>
<dbReference type="GO" id="GO:0005975">
    <property type="term" value="P:carbohydrate metabolic process"/>
    <property type="evidence" value="ECO:0007669"/>
    <property type="project" value="UniProtKB-ARBA"/>
</dbReference>
<evidence type="ECO:0008006" key="5">
    <source>
        <dbReference type="Google" id="ProtNLM"/>
    </source>
</evidence>
<proteinExistence type="predicted"/>
<dbReference type="InterPro" id="IPR032288">
    <property type="entry name" value="Metallophos_C"/>
</dbReference>
<organism evidence="3 4">
    <name type="scientific">Paeniglutamicibacter gangotriensis</name>
    <dbReference type="NCBI Taxonomy" id="254787"/>
    <lineage>
        <taxon>Bacteria</taxon>
        <taxon>Bacillati</taxon>
        <taxon>Actinomycetota</taxon>
        <taxon>Actinomycetes</taxon>
        <taxon>Micrococcales</taxon>
        <taxon>Micrococcaceae</taxon>
        <taxon>Paeniglutamicibacter</taxon>
    </lineage>
</organism>
<dbReference type="InterPro" id="IPR013783">
    <property type="entry name" value="Ig-like_fold"/>
</dbReference>
<feature type="domain" description="Calcineurin-like phosphoesterase N-terminal" evidence="2">
    <location>
        <begin position="54"/>
        <end position="113"/>
    </location>
</feature>
<protein>
    <recommendedName>
        <fullName evidence="5">SD-repeat containing protein B domain-containing protein</fullName>
    </recommendedName>
</protein>
<feature type="domain" description="Calcineurin-like phosphoesterase C-terminal" evidence="1">
    <location>
        <begin position="221"/>
        <end position="385"/>
    </location>
</feature>
<dbReference type="Pfam" id="PF16371">
    <property type="entry name" value="MetallophosN"/>
    <property type="match status" value="1"/>
</dbReference>
<evidence type="ECO:0000313" key="4">
    <source>
        <dbReference type="Proteomes" id="UP000323856"/>
    </source>
</evidence>
<evidence type="ECO:0000259" key="2">
    <source>
        <dbReference type="Pfam" id="PF16371"/>
    </source>
</evidence>
<dbReference type="InterPro" id="IPR032285">
    <property type="entry name" value="Metallophos_N"/>
</dbReference>
<evidence type="ECO:0000313" key="3">
    <source>
        <dbReference type="EMBL" id="KAA0977456.1"/>
    </source>
</evidence>
<gene>
    <name evidence="3" type="ORF">FQ154_08685</name>
</gene>